<evidence type="ECO:0000313" key="2">
    <source>
        <dbReference type="EMBL" id="MBD2560375.1"/>
    </source>
</evidence>
<keyword evidence="3" id="KW-1185">Reference proteome</keyword>
<sequence>MNPSLPSSTAIHRLSRRNFIQYGSIWIGSSLIAACSNSNQPSTSNSQLDKVSFGTNWIAQAEHGGFYQAIATGIYKDYGLDVIIKMGGPQVPSGTQLLMGDAVDFFMGYGMDAVNAIAQGIPKITVAAIFQKDPWCLITHPNPAIKTLADLKGKPIYVSASANITYWPLLEAKYGFTDDQKRPYNFNPAPFLTDKNSAQQGYITSEPFAIEKQGGFKPVVFLLADYGYQPYATTIETKKELVEKNPELVQRFVDASIKGWYSYLENPQPGNELIKKDNPEMTDEQLVYSIQKLKEYGIILSDASEKQGIGAMTDTKWKSLFDSMVDTKISKSNVNYKDAYTLQFVNKGVGYYKT</sequence>
<proteinExistence type="predicted"/>
<feature type="domain" description="SsuA/THI5-like" evidence="1">
    <location>
        <begin position="61"/>
        <end position="268"/>
    </location>
</feature>
<dbReference type="PANTHER" id="PTHR31528">
    <property type="entry name" value="4-AMINO-5-HYDROXYMETHYL-2-METHYLPYRIMIDINE PHOSPHATE SYNTHASE THI11-RELATED"/>
    <property type="match status" value="1"/>
</dbReference>
<dbReference type="InterPro" id="IPR015168">
    <property type="entry name" value="SsuA/THI5"/>
</dbReference>
<evidence type="ECO:0000259" key="1">
    <source>
        <dbReference type="Pfam" id="PF09084"/>
    </source>
</evidence>
<accession>A0ABR8ER08</accession>
<dbReference type="SUPFAM" id="SSF53850">
    <property type="entry name" value="Periplasmic binding protein-like II"/>
    <property type="match status" value="1"/>
</dbReference>
<dbReference type="PANTHER" id="PTHR31528:SF3">
    <property type="entry name" value="THIAMINE BIOSYNTHESIS PROTEIN HI_0357-RELATED"/>
    <property type="match status" value="1"/>
</dbReference>
<dbReference type="RefSeq" id="WP_190893854.1">
    <property type="nucleotide sequence ID" value="NZ_JACJTE010000005.1"/>
</dbReference>
<reference evidence="2 3" key="1">
    <citation type="journal article" date="2020" name="ISME J.">
        <title>Comparative genomics reveals insights into cyanobacterial evolution and habitat adaptation.</title>
        <authorList>
            <person name="Chen M.Y."/>
            <person name="Teng W.K."/>
            <person name="Zhao L."/>
            <person name="Hu C.X."/>
            <person name="Zhou Y.K."/>
            <person name="Han B.P."/>
            <person name="Song L.R."/>
            <person name="Shu W.S."/>
        </authorList>
    </citation>
    <scope>NUCLEOTIDE SEQUENCE [LARGE SCALE GENOMIC DNA]</scope>
    <source>
        <strain evidence="2 3">FACHB-391</strain>
    </source>
</reference>
<comment type="caution">
    <text evidence="2">The sequence shown here is derived from an EMBL/GenBank/DDBJ whole genome shotgun (WGS) entry which is preliminary data.</text>
</comment>
<dbReference type="InterPro" id="IPR027939">
    <property type="entry name" value="NMT1/THI5"/>
</dbReference>
<dbReference type="EMBL" id="JACJTE010000005">
    <property type="protein sequence ID" value="MBD2560375.1"/>
    <property type="molecule type" value="Genomic_DNA"/>
</dbReference>
<gene>
    <name evidence="2" type="ORF">H6G95_07020</name>
</gene>
<evidence type="ECO:0000313" key="3">
    <source>
        <dbReference type="Proteomes" id="UP000604661"/>
    </source>
</evidence>
<organism evidence="2 3">
    <name type="scientific">Nostoc linckia FACHB-391</name>
    <dbReference type="NCBI Taxonomy" id="2692906"/>
    <lineage>
        <taxon>Bacteria</taxon>
        <taxon>Bacillati</taxon>
        <taxon>Cyanobacteriota</taxon>
        <taxon>Cyanophyceae</taxon>
        <taxon>Nostocales</taxon>
        <taxon>Nostocaceae</taxon>
        <taxon>Nostoc</taxon>
    </lineage>
</organism>
<protein>
    <submittedName>
        <fullName evidence="2">ABC transporter substrate-binding protein</fullName>
    </submittedName>
</protein>
<dbReference type="Pfam" id="PF09084">
    <property type="entry name" value="NMT1"/>
    <property type="match status" value="1"/>
</dbReference>
<name>A0ABR8ER08_NOSLI</name>
<dbReference type="Gene3D" id="3.40.190.10">
    <property type="entry name" value="Periplasmic binding protein-like II"/>
    <property type="match status" value="2"/>
</dbReference>
<dbReference type="Proteomes" id="UP000604661">
    <property type="component" value="Unassembled WGS sequence"/>
</dbReference>